<dbReference type="AlphaFoldDB" id="A0A9Q1E9Z7"/>
<name>A0A9Q1E9Z7_SYNKA</name>
<evidence type="ECO:0000313" key="3">
    <source>
        <dbReference type="Proteomes" id="UP001152622"/>
    </source>
</evidence>
<dbReference type="Proteomes" id="UP001152622">
    <property type="component" value="Chromosome 21"/>
</dbReference>
<protein>
    <submittedName>
        <fullName evidence="2">Uncharacterized protein</fullName>
    </submittedName>
</protein>
<organism evidence="2 3">
    <name type="scientific">Synaphobranchus kaupii</name>
    <name type="common">Kaup's arrowtooth eel</name>
    <dbReference type="NCBI Taxonomy" id="118154"/>
    <lineage>
        <taxon>Eukaryota</taxon>
        <taxon>Metazoa</taxon>
        <taxon>Chordata</taxon>
        <taxon>Craniata</taxon>
        <taxon>Vertebrata</taxon>
        <taxon>Euteleostomi</taxon>
        <taxon>Actinopterygii</taxon>
        <taxon>Neopterygii</taxon>
        <taxon>Teleostei</taxon>
        <taxon>Anguilliformes</taxon>
        <taxon>Synaphobranchidae</taxon>
        <taxon>Synaphobranchus</taxon>
    </lineage>
</organism>
<dbReference type="EMBL" id="JAINUF010000021">
    <property type="protein sequence ID" value="KAJ8334998.1"/>
    <property type="molecule type" value="Genomic_DNA"/>
</dbReference>
<comment type="caution">
    <text evidence="2">The sequence shown here is derived from an EMBL/GenBank/DDBJ whole genome shotgun (WGS) entry which is preliminary data.</text>
</comment>
<evidence type="ECO:0000313" key="2">
    <source>
        <dbReference type="EMBL" id="KAJ8334998.1"/>
    </source>
</evidence>
<accession>A0A9Q1E9Z7</accession>
<proteinExistence type="predicted"/>
<evidence type="ECO:0000256" key="1">
    <source>
        <dbReference type="SAM" id="MobiDB-lite"/>
    </source>
</evidence>
<sequence>MLSDPSHRWNDIFMTPDLTQRAQKRWPMARLGQREGTVRLSVGAAPCRRPSGAFSGPDGSVRKPLESIQA</sequence>
<feature type="compositionally biased region" description="Basic and acidic residues" evidence="1">
    <location>
        <begin position="60"/>
        <end position="70"/>
    </location>
</feature>
<gene>
    <name evidence="2" type="ORF">SKAU_G00406370</name>
</gene>
<keyword evidence="3" id="KW-1185">Reference proteome</keyword>
<reference evidence="2" key="1">
    <citation type="journal article" date="2023" name="Science">
        <title>Genome structures resolve the early diversification of teleost fishes.</title>
        <authorList>
            <person name="Parey E."/>
            <person name="Louis A."/>
            <person name="Montfort J."/>
            <person name="Bouchez O."/>
            <person name="Roques C."/>
            <person name="Iampietro C."/>
            <person name="Lluch J."/>
            <person name="Castinel A."/>
            <person name="Donnadieu C."/>
            <person name="Desvignes T."/>
            <person name="Floi Bucao C."/>
            <person name="Jouanno E."/>
            <person name="Wen M."/>
            <person name="Mejri S."/>
            <person name="Dirks R."/>
            <person name="Jansen H."/>
            <person name="Henkel C."/>
            <person name="Chen W.J."/>
            <person name="Zahm M."/>
            <person name="Cabau C."/>
            <person name="Klopp C."/>
            <person name="Thompson A.W."/>
            <person name="Robinson-Rechavi M."/>
            <person name="Braasch I."/>
            <person name="Lecointre G."/>
            <person name="Bobe J."/>
            <person name="Postlethwait J.H."/>
            <person name="Berthelot C."/>
            <person name="Roest Crollius H."/>
            <person name="Guiguen Y."/>
        </authorList>
    </citation>
    <scope>NUCLEOTIDE SEQUENCE</scope>
    <source>
        <strain evidence="2">WJC10195</strain>
    </source>
</reference>
<feature type="region of interest" description="Disordered" evidence="1">
    <location>
        <begin position="46"/>
        <end position="70"/>
    </location>
</feature>